<feature type="compositionally biased region" description="Basic residues" evidence="1">
    <location>
        <begin position="1"/>
        <end position="11"/>
    </location>
</feature>
<evidence type="ECO:0000256" key="1">
    <source>
        <dbReference type="SAM" id="MobiDB-lite"/>
    </source>
</evidence>
<organism evidence="2 3">
    <name type="scientific">Claviceps pusilla</name>
    <dbReference type="NCBI Taxonomy" id="123648"/>
    <lineage>
        <taxon>Eukaryota</taxon>
        <taxon>Fungi</taxon>
        <taxon>Dikarya</taxon>
        <taxon>Ascomycota</taxon>
        <taxon>Pezizomycotina</taxon>
        <taxon>Sordariomycetes</taxon>
        <taxon>Hypocreomycetidae</taxon>
        <taxon>Hypocreales</taxon>
        <taxon>Clavicipitaceae</taxon>
        <taxon>Claviceps</taxon>
    </lineage>
</organism>
<feature type="region of interest" description="Disordered" evidence="1">
    <location>
        <begin position="1"/>
        <end position="68"/>
    </location>
</feature>
<evidence type="ECO:0000313" key="2">
    <source>
        <dbReference type="EMBL" id="KAG5978965.1"/>
    </source>
</evidence>
<evidence type="ECO:0000313" key="3">
    <source>
        <dbReference type="Proteomes" id="UP000748025"/>
    </source>
</evidence>
<proteinExistence type="predicted"/>
<keyword evidence="3" id="KW-1185">Reference proteome</keyword>
<dbReference type="AlphaFoldDB" id="A0A9P7N193"/>
<feature type="non-terminal residue" evidence="2">
    <location>
        <position position="68"/>
    </location>
</feature>
<comment type="caution">
    <text evidence="2">The sequence shown here is derived from an EMBL/GenBank/DDBJ whole genome shotgun (WGS) entry which is preliminary data.</text>
</comment>
<protein>
    <submittedName>
        <fullName evidence="2">Uncharacterized protein</fullName>
    </submittedName>
</protein>
<feature type="non-terminal residue" evidence="2">
    <location>
        <position position="1"/>
    </location>
</feature>
<dbReference type="EMBL" id="SRPW01005038">
    <property type="protein sequence ID" value="KAG5978965.1"/>
    <property type="molecule type" value="Genomic_DNA"/>
</dbReference>
<reference evidence="2" key="1">
    <citation type="journal article" date="2020" name="bioRxiv">
        <title>Whole genome comparisons of ergot fungi reveals the divergence and evolution of species within the genus Claviceps are the result of varying mechanisms driving genome evolution and host range expansion.</title>
        <authorList>
            <person name="Wyka S.A."/>
            <person name="Mondo S.J."/>
            <person name="Liu M."/>
            <person name="Dettman J."/>
            <person name="Nalam V."/>
            <person name="Broders K.D."/>
        </authorList>
    </citation>
    <scope>NUCLEOTIDE SEQUENCE</scope>
    <source>
        <strain evidence="2">CCC 602</strain>
    </source>
</reference>
<accession>A0A9P7N193</accession>
<dbReference type="Proteomes" id="UP000748025">
    <property type="component" value="Unassembled WGS sequence"/>
</dbReference>
<gene>
    <name evidence="2" type="ORF">E4U43_006970</name>
</gene>
<sequence length="68" mass="7915">VRHRGRRTSMGRRRETSQECSQGWQSQRRRERQVQAEAQGRANGGRNVRGRIGRQVGQKGQEEQKVPM</sequence>
<feature type="compositionally biased region" description="Low complexity" evidence="1">
    <location>
        <begin position="35"/>
        <end position="46"/>
    </location>
</feature>
<name>A0A9P7N193_9HYPO</name>